<evidence type="ECO:0000256" key="2">
    <source>
        <dbReference type="ARBA" id="ARBA00009824"/>
    </source>
</evidence>
<comment type="subcellular location">
    <subcellularLocation>
        <location evidence="1">Membrane</location>
        <topology evidence="1">Multi-pass membrane protein</topology>
    </subcellularLocation>
</comment>
<evidence type="ECO:0000256" key="3">
    <source>
        <dbReference type="ARBA" id="ARBA00022692"/>
    </source>
</evidence>
<dbReference type="AlphaFoldDB" id="X6MGV0"/>
<feature type="region of interest" description="Disordered" evidence="6">
    <location>
        <begin position="101"/>
        <end position="138"/>
    </location>
</feature>
<dbReference type="Proteomes" id="UP000023152">
    <property type="component" value="Unassembled WGS sequence"/>
</dbReference>
<feature type="compositionally biased region" description="Polar residues" evidence="6">
    <location>
        <begin position="129"/>
        <end position="138"/>
    </location>
</feature>
<feature type="compositionally biased region" description="Basic and acidic residues" evidence="6">
    <location>
        <begin position="119"/>
        <end position="128"/>
    </location>
</feature>
<dbReference type="InterPro" id="IPR029058">
    <property type="entry name" value="AB_hydrolase_fold"/>
</dbReference>
<dbReference type="InterPro" id="IPR007941">
    <property type="entry name" value="DUF726"/>
</dbReference>
<dbReference type="SUPFAM" id="SSF53474">
    <property type="entry name" value="alpha/beta-Hydrolases"/>
    <property type="match status" value="1"/>
</dbReference>
<dbReference type="PANTHER" id="PTHR17920:SF3">
    <property type="entry name" value="TRANSMEMBRANE AND COILED-COIL DOMAIN-CONTAINING PROTEIN 4"/>
    <property type="match status" value="1"/>
</dbReference>
<evidence type="ECO:0000256" key="6">
    <source>
        <dbReference type="SAM" id="MobiDB-lite"/>
    </source>
</evidence>
<accession>X6MGV0</accession>
<reference evidence="7 8" key="1">
    <citation type="journal article" date="2013" name="Curr. Biol.">
        <title>The Genome of the Foraminiferan Reticulomyxa filosa.</title>
        <authorList>
            <person name="Glockner G."/>
            <person name="Hulsmann N."/>
            <person name="Schleicher M."/>
            <person name="Noegel A.A."/>
            <person name="Eichinger L."/>
            <person name="Gallinger C."/>
            <person name="Pawlowski J."/>
            <person name="Sierra R."/>
            <person name="Euteneuer U."/>
            <person name="Pillet L."/>
            <person name="Moustafa A."/>
            <person name="Platzer M."/>
            <person name="Groth M."/>
            <person name="Szafranski K."/>
            <person name="Schliwa M."/>
        </authorList>
    </citation>
    <scope>NUCLEOTIDE SEQUENCE [LARGE SCALE GENOMIC DNA]</scope>
</reference>
<dbReference type="PANTHER" id="PTHR17920">
    <property type="entry name" value="TRANSMEMBRANE AND COILED-COIL DOMAIN-CONTAINING PROTEIN 4 TMCO4"/>
    <property type="match status" value="1"/>
</dbReference>
<sequence length="242" mass="27076">MASAKAKQAGKVLAESIINGDHGRRPITLIGWSLGGRVIFYCLLELVRHLWQCTDSKEEKKNTTASSIETAKKSVSDYLQLSNLSLMNRFGFGVIPNQSANGENTSTLENSNSIQNQTEEEKEKKKESQNSNANQTKNNGTYTMDMICGMIENVILIGAPCTADEKKWKWIRSHIVADRIINCYSQSDWVLKFVYRTNDMTHKVCGLEPIANVVGIENVDLSQMISGHAQYFHKPKTSSNIL</sequence>
<evidence type="ECO:0000313" key="8">
    <source>
        <dbReference type="Proteomes" id="UP000023152"/>
    </source>
</evidence>
<feature type="compositionally biased region" description="Polar residues" evidence="6">
    <location>
        <begin position="101"/>
        <end position="117"/>
    </location>
</feature>
<evidence type="ECO:0000256" key="4">
    <source>
        <dbReference type="ARBA" id="ARBA00022989"/>
    </source>
</evidence>
<keyword evidence="4" id="KW-1133">Transmembrane helix</keyword>
<dbReference type="Pfam" id="PF05277">
    <property type="entry name" value="DUF726"/>
    <property type="match status" value="2"/>
</dbReference>
<evidence type="ECO:0000313" key="7">
    <source>
        <dbReference type="EMBL" id="ETO12275.1"/>
    </source>
</evidence>
<evidence type="ECO:0000256" key="5">
    <source>
        <dbReference type="ARBA" id="ARBA00023136"/>
    </source>
</evidence>
<keyword evidence="3" id="KW-0812">Transmembrane</keyword>
<dbReference type="OrthoDB" id="277931at2759"/>
<comment type="caution">
    <text evidence="7">The sequence shown here is derived from an EMBL/GenBank/DDBJ whole genome shotgun (WGS) entry which is preliminary data.</text>
</comment>
<proteinExistence type="inferred from homology"/>
<gene>
    <name evidence="7" type="ORF">RFI_25100</name>
</gene>
<dbReference type="EMBL" id="ASPP01021550">
    <property type="protein sequence ID" value="ETO12275.1"/>
    <property type="molecule type" value="Genomic_DNA"/>
</dbReference>
<name>X6MGV0_RETFI</name>
<dbReference type="GO" id="GO:0016020">
    <property type="term" value="C:membrane"/>
    <property type="evidence" value="ECO:0007669"/>
    <property type="project" value="UniProtKB-SubCell"/>
</dbReference>
<evidence type="ECO:0000256" key="1">
    <source>
        <dbReference type="ARBA" id="ARBA00004141"/>
    </source>
</evidence>
<keyword evidence="5" id="KW-0472">Membrane</keyword>
<organism evidence="7 8">
    <name type="scientific">Reticulomyxa filosa</name>
    <dbReference type="NCBI Taxonomy" id="46433"/>
    <lineage>
        <taxon>Eukaryota</taxon>
        <taxon>Sar</taxon>
        <taxon>Rhizaria</taxon>
        <taxon>Retaria</taxon>
        <taxon>Foraminifera</taxon>
        <taxon>Monothalamids</taxon>
        <taxon>Reticulomyxidae</taxon>
        <taxon>Reticulomyxa</taxon>
    </lineage>
</organism>
<comment type="similarity">
    <text evidence="2">Belongs to the TMCO4 family.</text>
</comment>
<protein>
    <submittedName>
        <fullName evidence="7">Uncharacterized protein</fullName>
    </submittedName>
</protein>
<keyword evidence="8" id="KW-1185">Reference proteome</keyword>